<evidence type="ECO:0000313" key="4">
    <source>
        <dbReference type="Proteomes" id="UP000019374"/>
    </source>
</evidence>
<dbReference type="PANTHER" id="PTHR47843:SF5">
    <property type="entry name" value="BTB_POZ DOMAIN PROTEIN"/>
    <property type="match status" value="1"/>
</dbReference>
<reference evidence="3 4" key="1">
    <citation type="journal article" date="2013" name="Chin. Sci. Bull.">
        <title>Genome survey uncovers the secrets of sex and lifestyle in caterpillar fungus.</title>
        <authorList>
            <person name="Hu X."/>
            <person name="Zhang Y."/>
            <person name="Xiao G."/>
            <person name="Zheng P."/>
            <person name="Xia Y."/>
            <person name="Zhang X."/>
            <person name="St Leger R.J."/>
            <person name="Liu X."/>
            <person name="Wang C."/>
        </authorList>
    </citation>
    <scope>NUCLEOTIDE SEQUENCE [LARGE SCALE GENOMIC DNA]</scope>
    <source>
        <strain evidence="4">Co18 / CGMCC 3.14243</strain>
        <tissue evidence="3">Fruit-body</tissue>
    </source>
</reference>
<feature type="domain" description="BTB" evidence="2">
    <location>
        <begin position="20"/>
        <end position="92"/>
    </location>
</feature>
<evidence type="ECO:0000313" key="3">
    <source>
        <dbReference type="EMBL" id="EQL02083.1"/>
    </source>
</evidence>
<dbReference type="Proteomes" id="UP000019374">
    <property type="component" value="Unassembled WGS sequence"/>
</dbReference>
<proteinExistence type="predicted"/>
<name>T5AJS9_OPHSC</name>
<evidence type="ECO:0000256" key="1">
    <source>
        <dbReference type="SAM" id="Coils"/>
    </source>
</evidence>
<dbReference type="PANTHER" id="PTHR47843">
    <property type="entry name" value="BTB DOMAIN-CONTAINING PROTEIN-RELATED"/>
    <property type="match status" value="1"/>
</dbReference>
<feature type="coiled-coil region" evidence="1">
    <location>
        <begin position="237"/>
        <end position="271"/>
    </location>
</feature>
<dbReference type="AlphaFoldDB" id="T5AJS9"/>
<accession>T5AJS9</accession>
<evidence type="ECO:0000259" key="2">
    <source>
        <dbReference type="PROSITE" id="PS50097"/>
    </source>
</evidence>
<dbReference type="Pfam" id="PF00651">
    <property type="entry name" value="BTB"/>
    <property type="match status" value="1"/>
</dbReference>
<dbReference type="CDD" id="cd18186">
    <property type="entry name" value="BTB_POZ_ZBTB_KLHL-like"/>
    <property type="match status" value="1"/>
</dbReference>
<gene>
    <name evidence="3" type="ORF">OCS_02199</name>
</gene>
<dbReference type="EMBL" id="KE652353">
    <property type="protein sequence ID" value="EQL02083.1"/>
    <property type="molecule type" value="Genomic_DNA"/>
</dbReference>
<protein>
    <submittedName>
        <fullName evidence="3">Speckle-type POZ protein-like protein</fullName>
    </submittedName>
</protein>
<organism evidence="3 4">
    <name type="scientific">Ophiocordyceps sinensis (strain Co18 / CGMCC 3.14243)</name>
    <name type="common">Yarsagumba caterpillar fungus</name>
    <name type="synonym">Hirsutella sinensis</name>
    <dbReference type="NCBI Taxonomy" id="911162"/>
    <lineage>
        <taxon>Eukaryota</taxon>
        <taxon>Fungi</taxon>
        <taxon>Dikarya</taxon>
        <taxon>Ascomycota</taxon>
        <taxon>Pezizomycotina</taxon>
        <taxon>Sordariomycetes</taxon>
        <taxon>Hypocreomycetidae</taxon>
        <taxon>Hypocreales</taxon>
        <taxon>Ophiocordycipitaceae</taxon>
        <taxon>Ophiocordyceps</taxon>
    </lineage>
</organism>
<dbReference type="HOGENOM" id="CLU_057752_2_0_1"/>
<dbReference type="PROSITE" id="PS50097">
    <property type="entry name" value="BTB"/>
    <property type="match status" value="1"/>
</dbReference>
<dbReference type="SMART" id="SM00225">
    <property type="entry name" value="BTB"/>
    <property type="match status" value="1"/>
</dbReference>
<dbReference type="SUPFAM" id="SSF54695">
    <property type="entry name" value="POZ domain"/>
    <property type="match status" value="1"/>
</dbReference>
<dbReference type="eggNOG" id="KOG1987">
    <property type="taxonomic scope" value="Eukaryota"/>
</dbReference>
<dbReference type="Gene3D" id="3.30.710.10">
    <property type="entry name" value="Potassium Channel Kv1.1, Chain A"/>
    <property type="match status" value="1"/>
</dbReference>
<sequence>MEVENLIQDLAGMMRSGDASDLKFVCKGKEFNVHKFMVYARSTFLRVIVLRGFWHAHAQDEQPNVINMDQFDLNAVEQFVKFLYTSDYEDREDRYEVSMTNSASDQDVGSAKELATIPLSLTQEETLLPRATSWPTSAAAASLAHHLCVHHIAHYYGVETLVSLAEAKIRALVASENEDKTWVPYLPSATKAALTFPKDDDLIDILASATAENLSTLVVMQTFKSLKPINDFALRVLKSCNGKIQGLVQELKQAKSELADLNTRMDMQNSIHQGVMLDRDEFRRCLVILNKRSFCRNITCDSVFGCYVETDERILRCTKCKCKHVD</sequence>
<dbReference type="InterPro" id="IPR000210">
    <property type="entry name" value="BTB/POZ_dom"/>
</dbReference>
<dbReference type="InterPro" id="IPR011333">
    <property type="entry name" value="SKP1/BTB/POZ_sf"/>
</dbReference>
<keyword evidence="1" id="KW-0175">Coiled coil</keyword>